<evidence type="ECO:0000256" key="2">
    <source>
        <dbReference type="SAM" id="SignalP"/>
    </source>
</evidence>
<reference evidence="4 6" key="2">
    <citation type="submission" date="2017-06" db="EMBL/GenBank/DDBJ databases">
        <authorList>
            <consortium name="Pathogen Informatics"/>
        </authorList>
    </citation>
    <scope>NUCLEOTIDE SEQUENCE [LARGE SCALE GENOMIC DNA]</scope>
    <source>
        <strain evidence="4 6">NCTC12230</strain>
    </source>
</reference>
<dbReference type="EMBL" id="LT906434">
    <property type="protein sequence ID" value="SNU80199.1"/>
    <property type="molecule type" value="Genomic_DNA"/>
</dbReference>
<dbReference type="InterPro" id="IPR023220">
    <property type="entry name" value="T4SS_VirB5-domain"/>
</dbReference>
<organism evidence="4 6">
    <name type="scientific">Neisseria zoodegmatis</name>
    <dbReference type="NCBI Taxonomy" id="326523"/>
    <lineage>
        <taxon>Bacteria</taxon>
        <taxon>Pseudomonadati</taxon>
        <taxon>Pseudomonadota</taxon>
        <taxon>Betaproteobacteria</taxon>
        <taxon>Neisseriales</taxon>
        <taxon>Neisseriaceae</taxon>
        <taxon>Neisseria</taxon>
    </lineage>
</organism>
<evidence type="ECO:0000313" key="4">
    <source>
        <dbReference type="EMBL" id="SNU80199.1"/>
    </source>
</evidence>
<dbReference type="InterPro" id="IPR014158">
    <property type="entry name" value="T4SS_VirB5"/>
</dbReference>
<dbReference type="RefSeq" id="WP_085363048.1">
    <property type="nucleotide sequence ID" value="NZ_LT906434.1"/>
</dbReference>
<reference evidence="3 5" key="1">
    <citation type="submission" date="2017-01" db="EMBL/GenBank/DDBJ databases">
        <authorList>
            <person name="Wolfgang W.J."/>
            <person name="Cole J."/>
            <person name="Wroblewski D."/>
            <person name="Mcginnis J."/>
            <person name="Musser K.A."/>
        </authorList>
    </citation>
    <scope>NUCLEOTIDE SEQUENCE [LARGE SCALE GENOMIC DNA]</scope>
    <source>
        <strain evidence="3 5">DSM 21643</strain>
    </source>
</reference>
<keyword evidence="1" id="KW-0175">Coiled coil</keyword>
<accession>A0AB38DSI1</accession>
<evidence type="ECO:0000256" key="1">
    <source>
        <dbReference type="SAM" id="Coils"/>
    </source>
</evidence>
<dbReference type="Proteomes" id="UP000193466">
    <property type="component" value="Unassembled WGS sequence"/>
</dbReference>
<feature type="signal peptide" evidence="2">
    <location>
        <begin position="1"/>
        <end position="29"/>
    </location>
</feature>
<dbReference type="Gene3D" id="1.20.58.430">
    <property type="entry name" value="Type IV secretion system, VirB5-domain"/>
    <property type="match status" value="1"/>
</dbReference>
<dbReference type="SUPFAM" id="SSF101082">
    <property type="entry name" value="Typo IV secretion system protein TraC"/>
    <property type="match status" value="1"/>
</dbReference>
<feature type="coiled-coil region" evidence="1">
    <location>
        <begin position="44"/>
        <end position="74"/>
    </location>
</feature>
<evidence type="ECO:0000313" key="3">
    <source>
        <dbReference type="EMBL" id="OSI10958.1"/>
    </source>
</evidence>
<protein>
    <submittedName>
        <fullName evidence="4">P-type DNA transfer protein VirB5</fullName>
    </submittedName>
</protein>
<sequence length="218" mass="24405">MQNTKKPLVRKLAAVLISGSLAVSMPVMAGGIPVFDGAAVTQAINQGIQMAEQIQNQVKQIEQLKKQAQALTSQNNYGNMFKTQVQEQLPNDWKDFYDALGKANNQDLLKGKSYDPKAAANNLSKQFDLMLKAARDSEIRMDNLNKLMAEVSRTQDAKAAADLGNRIAVERAIISQNQTNLDTMWRMFEMQKENNRKQLRMAVRCSKAKRADIKVNDC</sequence>
<dbReference type="Pfam" id="PF07996">
    <property type="entry name" value="T4SS"/>
    <property type="match status" value="1"/>
</dbReference>
<name>A0AB38DSI1_9NEIS</name>
<evidence type="ECO:0000313" key="6">
    <source>
        <dbReference type="Proteomes" id="UP000215033"/>
    </source>
</evidence>
<dbReference type="EMBL" id="MTBM01000003">
    <property type="protein sequence ID" value="OSI10958.1"/>
    <property type="molecule type" value="Genomic_DNA"/>
</dbReference>
<proteinExistence type="predicted"/>
<dbReference type="KEGG" id="nzo:SAMEA4504057_1712"/>
<feature type="chain" id="PRO_5044233650" evidence="2">
    <location>
        <begin position="30"/>
        <end position="218"/>
    </location>
</feature>
<evidence type="ECO:0000313" key="5">
    <source>
        <dbReference type="Proteomes" id="UP000193466"/>
    </source>
</evidence>
<dbReference type="AlphaFoldDB" id="A0AB38DSI1"/>
<dbReference type="Proteomes" id="UP000215033">
    <property type="component" value="Chromosome 1"/>
</dbReference>
<keyword evidence="5" id="KW-1185">Reference proteome</keyword>
<gene>
    <name evidence="3" type="ORF">BWD10_03345</name>
    <name evidence="4" type="ORF">SAMEA4504057_01712</name>
</gene>
<keyword evidence="2" id="KW-0732">Signal</keyword>